<evidence type="ECO:0000313" key="2">
    <source>
        <dbReference type="Proteomes" id="UP000015106"/>
    </source>
</evidence>
<keyword evidence="2" id="KW-1185">Reference proteome</keyword>
<reference evidence="2" key="1">
    <citation type="journal article" date="2013" name="Nature">
        <title>Draft genome of the wheat A-genome progenitor Triticum urartu.</title>
        <authorList>
            <person name="Ling H.Q."/>
            <person name="Zhao S."/>
            <person name="Liu D."/>
            <person name="Wang J."/>
            <person name="Sun H."/>
            <person name="Zhang C."/>
            <person name="Fan H."/>
            <person name="Li D."/>
            <person name="Dong L."/>
            <person name="Tao Y."/>
            <person name="Gao C."/>
            <person name="Wu H."/>
            <person name="Li Y."/>
            <person name="Cui Y."/>
            <person name="Guo X."/>
            <person name="Zheng S."/>
            <person name="Wang B."/>
            <person name="Yu K."/>
            <person name="Liang Q."/>
            <person name="Yang W."/>
            <person name="Lou X."/>
            <person name="Chen J."/>
            <person name="Feng M."/>
            <person name="Jian J."/>
            <person name="Zhang X."/>
            <person name="Luo G."/>
            <person name="Jiang Y."/>
            <person name="Liu J."/>
            <person name="Wang Z."/>
            <person name="Sha Y."/>
            <person name="Zhang B."/>
            <person name="Wu H."/>
            <person name="Tang D."/>
            <person name="Shen Q."/>
            <person name="Xue P."/>
            <person name="Zou S."/>
            <person name="Wang X."/>
            <person name="Liu X."/>
            <person name="Wang F."/>
            <person name="Yang Y."/>
            <person name="An X."/>
            <person name="Dong Z."/>
            <person name="Zhang K."/>
            <person name="Zhang X."/>
            <person name="Luo M.C."/>
            <person name="Dvorak J."/>
            <person name="Tong Y."/>
            <person name="Wang J."/>
            <person name="Yang H."/>
            <person name="Li Z."/>
            <person name="Wang D."/>
            <person name="Zhang A."/>
            <person name="Wang J."/>
        </authorList>
    </citation>
    <scope>NUCLEOTIDE SEQUENCE</scope>
    <source>
        <strain evidence="2">cv. G1812</strain>
    </source>
</reference>
<name>A0A8R7V4K2_TRIUA</name>
<reference evidence="1" key="3">
    <citation type="submission" date="2022-06" db="UniProtKB">
        <authorList>
            <consortium name="EnsemblPlants"/>
        </authorList>
    </citation>
    <scope>IDENTIFICATION</scope>
</reference>
<proteinExistence type="predicted"/>
<organism evidence="1 2">
    <name type="scientific">Triticum urartu</name>
    <name type="common">Red wild einkorn</name>
    <name type="synonym">Crithodium urartu</name>
    <dbReference type="NCBI Taxonomy" id="4572"/>
    <lineage>
        <taxon>Eukaryota</taxon>
        <taxon>Viridiplantae</taxon>
        <taxon>Streptophyta</taxon>
        <taxon>Embryophyta</taxon>
        <taxon>Tracheophyta</taxon>
        <taxon>Spermatophyta</taxon>
        <taxon>Magnoliopsida</taxon>
        <taxon>Liliopsida</taxon>
        <taxon>Poales</taxon>
        <taxon>Poaceae</taxon>
        <taxon>BOP clade</taxon>
        <taxon>Pooideae</taxon>
        <taxon>Triticodae</taxon>
        <taxon>Triticeae</taxon>
        <taxon>Triticinae</taxon>
        <taxon>Triticum</taxon>
    </lineage>
</organism>
<dbReference type="EnsemblPlants" id="TuG1812G0700003708.01.T01">
    <property type="protein sequence ID" value="TuG1812G0700003708.01.T01"/>
    <property type="gene ID" value="TuG1812G0700003708.01"/>
</dbReference>
<evidence type="ECO:0000313" key="1">
    <source>
        <dbReference type="EnsemblPlants" id="TuG1812G0700003708.01.T01"/>
    </source>
</evidence>
<protein>
    <submittedName>
        <fullName evidence="1">Uncharacterized protein</fullName>
    </submittedName>
</protein>
<sequence length="76" mass="8753">MYHSNGKTSQECTGCIVSLILRHDGLDSLQSWFRSTGRSSITCVFKPIMFQRTHWVFSHLHVLRHPCVIVFVDAYA</sequence>
<reference evidence="1" key="2">
    <citation type="submission" date="2018-03" db="EMBL/GenBank/DDBJ databases">
        <title>The Triticum urartu genome reveals the dynamic nature of wheat genome evolution.</title>
        <authorList>
            <person name="Ling H."/>
            <person name="Ma B."/>
            <person name="Shi X."/>
            <person name="Liu H."/>
            <person name="Dong L."/>
            <person name="Sun H."/>
            <person name="Cao Y."/>
            <person name="Gao Q."/>
            <person name="Zheng S."/>
            <person name="Li Y."/>
            <person name="Yu Y."/>
            <person name="Du H."/>
            <person name="Qi M."/>
            <person name="Li Y."/>
            <person name="Yu H."/>
            <person name="Cui Y."/>
            <person name="Wang N."/>
            <person name="Chen C."/>
            <person name="Wu H."/>
            <person name="Zhao Y."/>
            <person name="Zhang J."/>
            <person name="Li Y."/>
            <person name="Zhou W."/>
            <person name="Zhang B."/>
            <person name="Hu W."/>
            <person name="Eijk M."/>
            <person name="Tang J."/>
            <person name="Witsenboer H."/>
            <person name="Zhao S."/>
            <person name="Li Z."/>
            <person name="Zhang A."/>
            <person name="Wang D."/>
            <person name="Liang C."/>
        </authorList>
    </citation>
    <scope>NUCLEOTIDE SEQUENCE [LARGE SCALE GENOMIC DNA]</scope>
    <source>
        <strain evidence="1">cv. G1812</strain>
    </source>
</reference>
<dbReference type="Gramene" id="TuG1812G0700003708.01.T01">
    <property type="protein sequence ID" value="TuG1812G0700003708.01.T01"/>
    <property type="gene ID" value="TuG1812G0700003708.01"/>
</dbReference>
<accession>A0A8R7V4K2</accession>
<dbReference type="AlphaFoldDB" id="A0A8R7V4K2"/>
<dbReference type="Proteomes" id="UP000015106">
    <property type="component" value="Chromosome 7"/>
</dbReference>